<dbReference type="eggNOG" id="KOG0828">
    <property type="taxonomic scope" value="Eukaryota"/>
</dbReference>
<reference evidence="21" key="2">
    <citation type="journal article" date="2012" name="G3 (Bethesda)">
        <title>Pichia sorbitophila, an interspecies yeast hybrid reveals early steps of genome resolution following polyploidization.</title>
        <authorList>
            <person name="Leh Louis V."/>
            <person name="Despons L."/>
            <person name="Friedrich A."/>
            <person name="Martin T."/>
            <person name="Durrens P."/>
            <person name="Casaregola S."/>
            <person name="Neuveglise C."/>
            <person name="Fairhead C."/>
            <person name="Marck C."/>
            <person name="Cruz J.A."/>
            <person name="Straub M.L."/>
            <person name="Kugler V."/>
            <person name="Sacerdot C."/>
            <person name="Uzunov Z."/>
            <person name="Thierry A."/>
            <person name="Weiss S."/>
            <person name="Bleykasten C."/>
            <person name="De Montigny J."/>
            <person name="Jacques N."/>
            <person name="Jung P."/>
            <person name="Lemaire M."/>
            <person name="Mallet S."/>
            <person name="Morel G."/>
            <person name="Richard G.F."/>
            <person name="Sarkar A."/>
            <person name="Savel G."/>
            <person name="Schacherer J."/>
            <person name="Seret M.L."/>
            <person name="Talla E."/>
            <person name="Samson G."/>
            <person name="Jubin C."/>
            <person name="Poulain J."/>
            <person name="Vacherie B."/>
            <person name="Barbe V."/>
            <person name="Pelletier E."/>
            <person name="Sherman D.J."/>
            <person name="Westhof E."/>
            <person name="Weissenbach J."/>
            <person name="Baret P.V."/>
            <person name="Wincker P."/>
            <person name="Gaillardin C."/>
            <person name="Dujon B."/>
            <person name="Souciet J.L."/>
        </authorList>
    </citation>
    <scope>NUCLEOTIDE SEQUENCE [LARGE SCALE GENOMIC DNA]</scope>
    <source>
        <strain evidence="21">ATCC MYA-4447 / BCRC 22081 / CBS 7064 / NBRC 10061 / NRRL Y-12695</strain>
    </source>
</reference>
<dbReference type="InterPro" id="IPR001841">
    <property type="entry name" value="Znf_RING"/>
</dbReference>
<evidence type="ECO:0000256" key="15">
    <source>
        <dbReference type="SAM" id="MobiDB-lite"/>
    </source>
</evidence>
<keyword evidence="12 16" id="KW-1133">Transmembrane helix</keyword>
<dbReference type="FunCoup" id="G8YQJ3">
    <property type="interactions" value="67"/>
</dbReference>
<evidence type="ECO:0000256" key="3">
    <source>
        <dbReference type="ARBA" id="ARBA00004906"/>
    </source>
</evidence>
<dbReference type="PROSITE" id="PS50089">
    <property type="entry name" value="ZF_RING_2"/>
    <property type="match status" value="1"/>
</dbReference>
<dbReference type="EC" id="2.3.2.27" evidence="4"/>
<proteinExistence type="predicted"/>
<dbReference type="InterPro" id="IPR013083">
    <property type="entry name" value="Znf_RING/FYVE/PHD"/>
</dbReference>
<evidence type="ECO:0000256" key="14">
    <source>
        <dbReference type="PROSITE-ProRule" id="PRU00175"/>
    </source>
</evidence>
<feature type="region of interest" description="Disordered" evidence="15">
    <location>
        <begin position="518"/>
        <end position="553"/>
    </location>
</feature>
<comment type="subcellular location">
    <subcellularLocation>
        <location evidence="2">Endomembrane system</location>
        <topology evidence="2">Multi-pass membrane protein</topology>
    </subcellularLocation>
</comment>
<evidence type="ECO:0000256" key="5">
    <source>
        <dbReference type="ARBA" id="ARBA00022679"/>
    </source>
</evidence>
<evidence type="ECO:0000256" key="1">
    <source>
        <dbReference type="ARBA" id="ARBA00000900"/>
    </source>
</evidence>
<evidence type="ECO:0000256" key="9">
    <source>
        <dbReference type="ARBA" id="ARBA00022771"/>
    </source>
</evidence>
<evidence type="ECO:0000256" key="11">
    <source>
        <dbReference type="ARBA" id="ARBA00022833"/>
    </source>
</evidence>
<evidence type="ECO:0000256" key="6">
    <source>
        <dbReference type="ARBA" id="ARBA00022692"/>
    </source>
</evidence>
<dbReference type="EMBL" id="FO082056">
    <property type="protein sequence ID" value="CCE78928.1"/>
    <property type="molecule type" value="Genomic_DNA"/>
</dbReference>
<keyword evidence="8 17" id="KW-0732">Signal</keyword>
<keyword evidence="21" id="KW-1185">Reference proteome</keyword>
<protein>
    <recommendedName>
        <fullName evidence="4">RING-type E3 ubiquitin transferase</fullName>
        <ecNumber evidence="4">2.3.2.27</ecNumber>
    </recommendedName>
</protein>
<feature type="transmembrane region" description="Helical" evidence="16">
    <location>
        <begin position="571"/>
        <end position="588"/>
    </location>
</feature>
<dbReference type="GO" id="GO:0061630">
    <property type="term" value="F:ubiquitin protein ligase activity"/>
    <property type="evidence" value="ECO:0007669"/>
    <property type="project" value="UniProtKB-EC"/>
</dbReference>
<dbReference type="Proteomes" id="UP000005222">
    <property type="component" value="Chromosome D"/>
</dbReference>
<dbReference type="FunFam" id="3.30.40.10:FF:000626">
    <property type="entry name" value="Transmembrane ubiquitin ligase 1"/>
    <property type="match status" value="1"/>
</dbReference>
<dbReference type="Pfam" id="PF11145">
    <property type="entry name" value="DUF2921"/>
    <property type="match status" value="2"/>
</dbReference>
<evidence type="ECO:0000256" key="12">
    <source>
        <dbReference type="ARBA" id="ARBA00022989"/>
    </source>
</evidence>
<evidence type="ECO:0000256" key="17">
    <source>
        <dbReference type="SAM" id="SignalP"/>
    </source>
</evidence>
<comment type="pathway">
    <text evidence="3">Protein modification; protein ubiquitination.</text>
</comment>
<evidence type="ECO:0000313" key="21">
    <source>
        <dbReference type="Proteomes" id="UP000005222"/>
    </source>
</evidence>
<evidence type="ECO:0000256" key="16">
    <source>
        <dbReference type="SAM" id="Phobius"/>
    </source>
</evidence>
<evidence type="ECO:0000256" key="10">
    <source>
        <dbReference type="ARBA" id="ARBA00022786"/>
    </source>
</evidence>
<dbReference type="UniPathway" id="UPA00143"/>
<keyword evidence="6 16" id="KW-0812">Transmembrane</keyword>
<dbReference type="PANTHER" id="PTHR22763">
    <property type="entry name" value="RING ZINC FINGER PROTEIN"/>
    <property type="match status" value="1"/>
</dbReference>
<feature type="compositionally biased region" description="Polar residues" evidence="15">
    <location>
        <begin position="518"/>
        <end position="542"/>
    </location>
</feature>
<dbReference type="SMART" id="SM00184">
    <property type="entry name" value="RING"/>
    <property type="match status" value="1"/>
</dbReference>
<dbReference type="InterPro" id="IPR050731">
    <property type="entry name" value="HRD1_E3_ubiq-ligases"/>
</dbReference>
<dbReference type="GO" id="GO:0008270">
    <property type="term" value="F:zinc ion binding"/>
    <property type="evidence" value="ECO:0007669"/>
    <property type="project" value="UniProtKB-KW"/>
</dbReference>
<keyword evidence="10" id="KW-0833">Ubl conjugation pathway</keyword>
<dbReference type="InterPro" id="IPR021319">
    <property type="entry name" value="DUF2921"/>
</dbReference>
<dbReference type="OMA" id="LEGWMRF"/>
<keyword evidence="5" id="KW-0808">Transferase</keyword>
<dbReference type="SUPFAM" id="SSF57850">
    <property type="entry name" value="RING/U-box"/>
    <property type="match status" value="1"/>
</dbReference>
<evidence type="ECO:0000313" key="20">
    <source>
        <dbReference type="EMBL" id="CCE78928.1"/>
    </source>
</evidence>
<dbReference type="InParanoid" id="G8YQJ3"/>
<feature type="transmembrane region" description="Helical" evidence="16">
    <location>
        <begin position="444"/>
        <end position="466"/>
    </location>
</feature>
<keyword evidence="7" id="KW-0479">Metal-binding</keyword>
<dbReference type="OrthoDB" id="9984778at2759"/>
<dbReference type="GO" id="GO:0043161">
    <property type="term" value="P:proteasome-mediated ubiquitin-dependent protein catabolic process"/>
    <property type="evidence" value="ECO:0007669"/>
    <property type="project" value="TreeGrafter"/>
</dbReference>
<feature type="signal peptide" evidence="17">
    <location>
        <begin position="1"/>
        <end position="24"/>
    </location>
</feature>
<accession>G8YQJ3</accession>
<feature type="domain" description="RING-type" evidence="18">
    <location>
        <begin position="742"/>
        <end position="802"/>
    </location>
</feature>
<dbReference type="HOGENOM" id="CLU_010475_1_0_1"/>
<comment type="catalytic activity">
    <reaction evidence="1">
        <text>S-ubiquitinyl-[E2 ubiquitin-conjugating enzyme]-L-cysteine + [acceptor protein]-L-lysine = [E2 ubiquitin-conjugating enzyme]-L-cysteine + N(6)-ubiquitinyl-[acceptor protein]-L-lysine.</text>
        <dbReference type="EC" id="2.3.2.27"/>
    </reaction>
</comment>
<dbReference type="GO" id="GO:0016567">
    <property type="term" value="P:protein ubiquitination"/>
    <property type="evidence" value="ECO:0007669"/>
    <property type="project" value="UniProtKB-UniPathway"/>
</dbReference>
<gene>
    <name evidence="20" type="primary">Piso0_000963</name>
    <name evidence="19" type="ORF">GNLVRS01_PISO0C07878g</name>
    <name evidence="20" type="ORF">GNLVRS01_PISO0D07945g</name>
</gene>
<dbReference type="Proteomes" id="UP000005222">
    <property type="component" value="Chromosome C"/>
</dbReference>
<feature type="transmembrane region" description="Helical" evidence="16">
    <location>
        <begin position="630"/>
        <end position="651"/>
    </location>
</feature>
<dbReference type="GO" id="GO:0012505">
    <property type="term" value="C:endomembrane system"/>
    <property type="evidence" value="ECO:0007669"/>
    <property type="project" value="UniProtKB-SubCell"/>
</dbReference>
<keyword evidence="11" id="KW-0862">Zinc</keyword>
<dbReference type="AlphaFoldDB" id="G8YQJ3"/>
<dbReference type="EMBL" id="FO082057">
    <property type="protein sequence ID" value="CCE78342.1"/>
    <property type="molecule type" value="Genomic_DNA"/>
</dbReference>
<feature type="chain" id="PRO_5007664856" description="RING-type E3 ubiquitin transferase" evidence="17">
    <location>
        <begin position="25"/>
        <end position="808"/>
    </location>
</feature>
<evidence type="ECO:0000259" key="18">
    <source>
        <dbReference type="PROSITE" id="PS50089"/>
    </source>
</evidence>
<dbReference type="Pfam" id="PF13639">
    <property type="entry name" value="zf-RING_2"/>
    <property type="match status" value="1"/>
</dbReference>
<dbReference type="Gene3D" id="3.30.40.10">
    <property type="entry name" value="Zinc/RING finger domain, C3HC4 (zinc finger)"/>
    <property type="match status" value="1"/>
</dbReference>
<keyword evidence="9 14" id="KW-0863">Zinc-finger</keyword>
<name>G8YQJ3_PICSO</name>
<dbReference type="PANTHER" id="PTHR22763:SF162">
    <property type="entry name" value="TRANSMEMBRANE E3 UBIQUITIN-PROTEIN LIGASE 1"/>
    <property type="match status" value="1"/>
</dbReference>
<sequence>MSLDRQTLIFLIIMFIFLLLPNGADQPQSRAEREVLATYQKNIIEKRKIFRESEYYKGYGNLTGFELSYEDNLQNKNASNWPFREYTKEHPWKETAKDSILPNSVSDRVKEFWNKESIDTGDEESRAYLLNISGNAFGEFEIDKFSKELKPYNFGLPAFLENYFSWTRNDQKEIDSDRDNDYSHADSPSDNTNLSTIHKIGNISYSTGKVSISFSSSDYNFKDNTLKKFVKDDKSRVEDAVNIVADVSLEDSKEADQSHLPMYGIYFQDSGAIALTTFSAKFMGRLAFPHLVFNEKNFNRAKILTEQYINATESPKDIGIDMMSERLSSAVQSCEYVGYIQLDKTQYSKSQLREIDNELIHSQGIPLPGSLPRINITDALFYSPDCGISLSMNHKTEFSGNKVTVTERQFKKILNIFSCMLIAQLILFIKQIKDAKTPGQLSNISYSTLNLIAFQDALLGISFLLLSSFTRSLYLIISCITVLTFILCGIFEMRFLVSVKMNQVNEQGTTWWEILRGSGSNEPSSDSTNGNQNEAGPNNDTNPGELPPPVTAARPQPNVVGVNDEARYSNGVFVTGFALSIITTFFLINVRTWRFSYRRAFEFFGFVFINSYWVPQFFRNTLKNRRQAFSWPFVYGTSALRLLPILYLALYSENPFRHHYDPALAATVSIWVLVQLSLLHLQEMYGARFWINEKWLPKAYDYHPLLQVSDVEHHYVSDILASIKSQPYDPTKASVLQAKVDCSICMSEVTVPLLSNLAAQKLLSTADKLHQQKYMVTPCHHIFHTDCLEDWLSYKLQCPVCRSALPPV</sequence>
<evidence type="ECO:0000256" key="2">
    <source>
        <dbReference type="ARBA" id="ARBA00004127"/>
    </source>
</evidence>
<feature type="transmembrane region" description="Helical" evidence="16">
    <location>
        <begin position="413"/>
        <end position="432"/>
    </location>
</feature>
<dbReference type="STRING" id="559304.G8YQJ3"/>
<keyword evidence="13 16" id="KW-0472">Membrane</keyword>
<evidence type="ECO:0000256" key="7">
    <source>
        <dbReference type="ARBA" id="ARBA00022723"/>
    </source>
</evidence>
<evidence type="ECO:0000256" key="8">
    <source>
        <dbReference type="ARBA" id="ARBA00022729"/>
    </source>
</evidence>
<feature type="transmembrane region" description="Helical" evidence="16">
    <location>
        <begin position="472"/>
        <end position="491"/>
    </location>
</feature>
<dbReference type="GO" id="GO:0044695">
    <property type="term" value="C:Dsc E3 ubiquitin ligase complex"/>
    <property type="evidence" value="ECO:0007669"/>
    <property type="project" value="TreeGrafter"/>
</dbReference>
<feature type="transmembrane region" description="Helical" evidence="16">
    <location>
        <begin position="663"/>
        <end position="681"/>
    </location>
</feature>
<evidence type="ECO:0000256" key="4">
    <source>
        <dbReference type="ARBA" id="ARBA00012483"/>
    </source>
</evidence>
<evidence type="ECO:0000313" key="19">
    <source>
        <dbReference type="EMBL" id="CCE78342.1"/>
    </source>
</evidence>
<evidence type="ECO:0000256" key="13">
    <source>
        <dbReference type="ARBA" id="ARBA00023136"/>
    </source>
</evidence>
<organism evidence="20 21">
    <name type="scientific">Pichia sorbitophila (strain ATCC MYA-4447 / BCRC 22081 / CBS 7064 / NBRC 10061 / NRRL Y-12695)</name>
    <name type="common">Hybrid yeast</name>
    <dbReference type="NCBI Taxonomy" id="559304"/>
    <lineage>
        <taxon>Eukaryota</taxon>
        <taxon>Fungi</taxon>
        <taxon>Dikarya</taxon>
        <taxon>Ascomycota</taxon>
        <taxon>Saccharomycotina</taxon>
        <taxon>Pichiomycetes</taxon>
        <taxon>Debaryomycetaceae</taxon>
        <taxon>Millerozyma</taxon>
    </lineage>
</organism>
<reference evidence="20" key="1">
    <citation type="submission" date="2011-10" db="EMBL/GenBank/DDBJ databases">
        <authorList>
            <person name="Genoscope - CEA"/>
        </authorList>
    </citation>
    <scope>NUCLEOTIDE SEQUENCE</scope>
</reference>